<dbReference type="InterPro" id="IPR049326">
    <property type="entry name" value="Rhodopsin_dom_fungi"/>
</dbReference>
<feature type="transmembrane region" description="Helical" evidence="6">
    <location>
        <begin position="33"/>
        <end position="52"/>
    </location>
</feature>
<dbReference type="PANTHER" id="PTHR33048">
    <property type="entry name" value="PTH11-LIKE INTEGRAL MEMBRANE PROTEIN (AFU_ORTHOLOGUE AFUA_5G11245)"/>
    <property type="match status" value="1"/>
</dbReference>
<protein>
    <recommendedName>
        <fullName evidence="7">Rhodopsin domain-containing protein</fullName>
    </recommendedName>
</protein>
<dbReference type="EMBL" id="JAZAVJ010000177">
    <property type="protein sequence ID" value="KAK7408691.1"/>
    <property type="molecule type" value="Genomic_DNA"/>
</dbReference>
<name>A0ABR1GT54_9HYPO</name>
<evidence type="ECO:0000256" key="5">
    <source>
        <dbReference type="ARBA" id="ARBA00038359"/>
    </source>
</evidence>
<feature type="transmembrane region" description="Helical" evidence="6">
    <location>
        <begin position="68"/>
        <end position="92"/>
    </location>
</feature>
<dbReference type="Pfam" id="PF20684">
    <property type="entry name" value="Fung_rhodopsin"/>
    <property type="match status" value="1"/>
</dbReference>
<dbReference type="PANTHER" id="PTHR33048:SF31">
    <property type="entry name" value="INTEGRAL MEMBRANE PROTEIN"/>
    <property type="match status" value="1"/>
</dbReference>
<accession>A0ABR1GT54</accession>
<evidence type="ECO:0000256" key="3">
    <source>
        <dbReference type="ARBA" id="ARBA00022989"/>
    </source>
</evidence>
<organism evidence="8 9">
    <name type="scientific">Neonectria punicea</name>
    <dbReference type="NCBI Taxonomy" id="979145"/>
    <lineage>
        <taxon>Eukaryota</taxon>
        <taxon>Fungi</taxon>
        <taxon>Dikarya</taxon>
        <taxon>Ascomycota</taxon>
        <taxon>Pezizomycotina</taxon>
        <taxon>Sordariomycetes</taxon>
        <taxon>Hypocreomycetidae</taxon>
        <taxon>Hypocreales</taxon>
        <taxon>Nectriaceae</taxon>
        <taxon>Neonectria</taxon>
    </lineage>
</organism>
<dbReference type="Proteomes" id="UP001498476">
    <property type="component" value="Unassembled WGS sequence"/>
</dbReference>
<evidence type="ECO:0000256" key="6">
    <source>
        <dbReference type="SAM" id="Phobius"/>
    </source>
</evidence>
<evidence type="ECO:0000256" key="2">
    <source>
        <dbReference type="ARBA" id="ARBA00022692"/>
    </source>
</evidence>
<comment type="subcellular location">
    <subcellularLocation>
        <location evidence="1">Membrane</location>
        <topology evidence="1">Multi-pass membrane protein</topology>
    </subcellularLocation>
</comment>
<evidence type="ECO:0000313" key="9">
    <source>
        <dbReference type="Proteomes" id="UP001498476"/>
    </source>
</evidence>
<feature type="transmembrane region" description="Helical" evidence="6">
    <location>
        <begin position="149"/>
        <end position="171"/>
    </location>
</feature>
<evidence type="ECO:0000256" key="4">
    <source>
        <dbReference type="ARBA" id="ARBA00023136"/>
    </source>
</evidence>
<dbReference type="InterPro" id="IPR052337">
    <property type="entry name" value="SAT4-like"/>
</dbReference>
<feature type="domain" description="Rhodopsin" evidence="7">
    <location>
        <begin position="48"/>
        <end position="189"/>
    </location>
</feature>
<keyword evidence="3 6" id="KW-1133">Transmembrane helix</keyword>
<keyword evidence="2 6" id="KW-0812">Transmembrane</keyword>
<keyword evidence="9" id="KW-1185">Reference proteome</keyword>
<comment type="similarity">
    <text evidence="5">Belongs to the SAT4 family.</text>
</comment>
<sequence>MMSTADLSGEEIADIAYAQPPINAVGLGLTIEVLIYVFTVVCAIIVGLRVWVRTRRVEYVQKWKVNDYLAVIGFLPFIPASVLGVLAVRYGIGAHDSYLDKFAAKEFLVMRGKEYLLFYEITYYGASSITKFAIAFMILQICVQKKYVYFMYGLMVVMSLTICGCMIWVFVNCVPFAANWNPKLCVSCTPPVSPDA</sequence>
<proteinExistence type="inferred from homology"/>
<feature type="transmembrane region" description="Helical" evidence="6">
    <location>
        <begin position="121"/>
        <end position="142"/>
    </location>
</feature>
<evidence type="ECO:0000259" key="7">
    <source>
        <dbReference type="Pfam" id="PF20684"/>
    </source>
</evidence>
<gene>
    <name evidence="8" type="ORF">QQX98_009159</name>
</gene>
<evidence type="ECO:0000256" key="1">
    <source>
        <dbReference type="ARBA" id="ARBA00004141"/>
    </source>
</evidence>
<evidence type="ECO:0000313" key="8">
    <source>
        <dbReference type="EMBL" id="KAK7408691.1"/>
    </source>
</evidence>
<keyword evidence="4 6" id="KW-0472">Membrane</keyword>
<comment type="caution">
    <text evidence="8">The sequence shown here is derived from an EMBL/GenBank/DDBJ whole genome shotgun (WGS) entry which is preliminary data.</text>
</comment>
<reference evidence="8 9" key="1">
    <citation type="journal article" date="2025" name="Microbiol. Resour. Announc.">
        <title>Draft genome sequences for Neonectria magnoliae and Neonectria punicea, canker pathogens of Liriodendron tulipifera and Acer saccharum in West Virginia.</title>
        <authorList>
            <person name="Petronek H.M."/>
            <person name="Kasson M.T."/>
            <person name="Metheny A.M."/>
            <person name="Stauder C.M."/>
            <person name="Lovett B."/>
            <person name="Lynch S.C."/>
            <person name="Garnas J.R."/>
            <person name="Kasson L.R."/>
            <person name="Stajich J.E."/>
        </authorList>
    </citation>
    <scope>NUCLEOTIDE SEQUENCE [LARGE SCALE GENOMIC DNA]</scope>
    <source>
        <strain evidence="8 9">NRRL 64653</strain>
    </source>
</reference>